<sequence length="81" mass="9643">MTTQQDIKTKILTTHQSTLYMQDYKIPCMITKEDDNNLQITYHDHNTDNMKKIPLSKLRKNNYFKGIEYINDGIIHIEVKI</sequence>
<dbReference type="AlphaFoldDB" id="A0A2A2HF70"/>
<name>A0A2A2HF70_9EURY</name>
<dbReference type="Proteomes" id="UP000217528">
    <property type="component" value="Unassembled WGS sequence"/>
</dbReference>
<accession>A0A2A2HF70</accession>
<comment type="caution">
    <text evidence="1">The sequence shown here is derived from an EMBL/GenBank/DDBJ whole genome shotgun (WGS) entry which is preliminary data.</text>
</comment>
<keyword evidence="3" id="KW-1185">Reference proteome</keyword>
<evidence type="ECO:0000313" key="1">
    <source>
        <dbReference type="EMBL" id="PAV08079.1"/>
    </source>
</evidence>
<evidence type="ECO:0000313" key="2">
    <source>
        <dbReference type="EMBL" id="PWL08166.1"/>
    </source>
</evidence>
<evidence type="ECO:0000313" key="3">
    <source>
        <dbReference type="Proteomes" id="UP000217528"/>
    </source>
</evidence>
<protein>
    <submittedName>
        <fullName evidence="1">Uncharacterized protein</fullName>
    </submittedName>
</protein>
<reference evidence="2 4" key="1">
    <citation type="submission" date="2016-04" db="EMBL/GenBank/DDBJ databases">
        <title>Genome sequence of Methanosphaera cuniculi DSM 4103.</title>
        <authorList>
            <person name="Poehlein A."/>
            <person name="Seedorf H."/>
            <person name="Daniel R."/>
        </authorList>
    </citation>
    <scope>NUCLEOTIDE SEQUENCE [LARGE SCALE GENOMIC DNA]</scope>
    <source>
        <strain evidence="2 4">DSM 4103</strain>
    </source>
</reference>
<dbReference type="Proteomes" id="UP000246004">
    <property type="component" value="Unassembled WGS sequence"/>
</dbReference>
<dbReference type="EMBL" id="LWMS01000031">
    <property type="protein sequence ID" value="PWL08166.1"/>
    <property type="molecule type" value="Genomic_DNA"/>
</dbReference>
<dbReference type="EMBL" id="LMVN01000002">
    <property type="protein sequence ID" value="PAV08079.1"/>
    <property type="molecule type" value="Genomic_DNA"/>
</dbReference>
<proteinExistence type="predicted"/>
<reference evidence="1 3" key="2">
    <citation type="journal article" date="2017" name="BMC Genomics">
        <title>Genomic analysis of methanogenic archaea reveals a shift towards energy conservation.</title>
        <authorList>
            <person name="Gilmore S.P."/>
            <person name="Henske J.K."/>
            <person name="Sexton J.A."/>
            <person name="Solomon K.V."/>
            <person name="Seppala S."/>
            <person name="Yoo J.I."/>
            <person name="Huyett L.M."/>
            <person name="Pressman A."/>
            <person name="Cogan J.Z."/>
            <person name="Kivenson V."/>
            <person name="Peng X."/>
            <person name="Tan Y."/>
            <person name="Valentine D.L."/>
            <person name="O'Malley M.A."/>
        </authorList>
    </citation>
    <scope>NUCLEOTIDE SEQUENCE [LARGE SCALE GENOMIC DNA]</scope>
    <source>
        <strain evidence="1 3">1R-7</strain>
    </source>
</reference>
<organism evidence="1 3">
    <name type="scientific">Methanosphaera cuniculi</name>
    <dbReference type="NCBI Taxonomy" id="1077256"/>
    <lineage>
        <taxon>Archaea</taxon>
        <taxon>Methanobacteriati</taxon>
        <taxon>Methanobacteriota</taxon>
        <taxon>Methanomada group</taxon>
        <taxon>Methanobacteria</taxon>
        <taxon>Methanobacteriales</taxon>
        <taxon>Methanobacteriaceae</taxon>
        <taxon>Methanosphaera</taxon>
    </lineage>
</organism>
<dbReference type="RefSeq" id="WP_095607979.1">
    <property type="nucleotide sequence ID" value="NZ_LMVN01000002.1"/>
</dbReference>
<gene>
    <name evidence="1" type="ORF">ASJ82_01040</name>
    <name evidence="2" type="ORF">MSCUN_10970</name>
</gene>
<evidence type="ECO:0000313" key="4">
    <source>
        <dbReference type="Proteomes" id="UP000246004"/>
    </source>
</evidence>